<dbReference type="Proteomes" id="UP000000768">
    <property type="component" value="Chromosome 9"/>
</dbReference>
<name>A0A1B6P8P5_SORBI</name>
<protein>
    <submittedName>
        <fullName evidence="3">Uncharacterized protein</fullName>
    </submittedName>
</protein>
<evidence type="ECO:0000313" key="4">
    <source>
        <dbReference type="Proteomes" id="UP000000768"/>
    </source>
</evidence>
<sequence length="94" mass="10014">MDLEDDQLGLQSVDVVLHPPRCTTPRPGNGNTTEASTPPRPCLPGLLADVRPATSACRDSPALPPVCLSIILFACLFSFFLLYNHLPLPGATVC</sequence>
<keyword evidence="2" id="KW-1133">Transmembrane helix</keyword>
<feature type="transmembrane region" description="Helical" evidence="2">
    <location>
        <begin position="62"/>
        <end position="83"/>
    </location>
</feature>
<feature type="region of interest" description="Disordered" evidence="1">
    <location>
        <begin position="20"/>
        <end position="40"/>
    </location>
</feature>
<keyword evidence="2" id="KW-0812">Transmembrane</keyword>
<keyword evidence="2" id="KW-0472">Membrane</keyword>
<organism evidence="3 4">
    <name type="scientific">Sorghum bicolor</name>
    <name type="common">Sorghum</name>
    <name type="synonym">Sorghum vulgare</name>
    <dbReference type="NCBI Taxonomy" id="4558"/>
    <lineage>
        <taxon>Eukaryota</taxon>
        <taxon>Viridiplantae</taxon>
        <taxon>Streptophyta</taxon>
        <taxon>Embryophyta</taxon>
        <taxon>Tracheophyta</taxon>
        <taxon>Spermatophyta</taxon>
        <taxon>Magnoliopsida</taxon>
        <taxon>Liliopsida</taxon>
        <taxon>Poales</taxon>
        <taxon>Poaceae</taxon>
        <taxon>PACMAD clade</taxon>
        <taxon>Panicoideae</taxon>
        <taxon>Andropogonodae</taxon>
        <taxon>Andropogoneae</taxon>
        <taxon>Sorghinae</taxon>
        <taxon>Sorghum</taxon>
    </lineage>
</organism>
<reference evidence="3 4" key="1">
    <citation type="journal article" date="2009" name="Nature">
        <title>The Sorghum bicolor genome and the diversification of grasses.</title>
        <authorList>
            <person name="Paterson A.H."/>
            <person name="Bowers J.E."/>
            <person name="Bruggmann R."/>
            <person name="Dubchak I."/>
            <person name="Grimwood J."/>
            <person name="Gundlach H."/>
            <person name="Haberer G."/>
            <person name="Hellsten U."/>
            <person name="Mitros T."/>
            <person name="Poliakov A."/>
            <person name="Schmutz J."/>
            <person name="Spannagl M."/>
            <person name="Tang H."/>
            <person name="Wang X."/>
            <person name="Wicker T."/>
            <person name="Bharti A.K."/>
            <person name="Chapman J."/>
            <person name="Feltus F.A."/>
            <person name="Gowik U."/>
            <person name="Grigoriev I.V."/>
            <person name="Lyons E."/>
            <person name="Maher C.A."/>
            <person name="Martis M."/>
            <person name="Narechania A."/>
            <person name="Otillar R.P."/>
            <person name="Penning B.W."/>
            <person name="Salamov A.A."/>
            <person name="Wang Y."/>
            <person name="Zhang L."/>
            <person name="Carpita N.C."/>
            <person name="Freeling M."/>
            <person name="Gingle A.R."/>
            <person name="Hash C.T."/>
            <person name="Keller B."/>
            <person name="Klein P."/>
            <person name="Kresovich S."/>
            <person name="McCann M.C."/>
            <person name="Ming R."/>
            <person name="Peterson D.G."/>
            <person name="Mehboob-ur-Rahman"/>
            <person name="Ware D."/>
            <person name="Westhoff P."/>
            <person name="Mayer K.F."/>
            <person name="Messing J."/>
            <person name="Rokhsar D.S."/>
        </authorList>
    </citation>
    <scope>NUCLEOTIDE SEQUENCE [LARGE SCALE GENOMIC DNA]</scope>
    <source>
        <strain evidence="4">cv. BTx623</strain>
    </source>
</reference>
<evidence type="ECO:0000256" key="1">
    <source>
        <dbReference type="SAM" id="MobiDB-lite"/>
    </source>
</evidence>
<dbReference type="AlphaFoldDB" id="A0A1B6P8P5"/>
<dbReference type="EMBL" id="CM000768">
    <property type="protein sequence ID" value="KXG22016.1"/>
    <property type="molecule type" value="Genomic_DNA"/>
</dbReference>
<evidence type="ECO:0000313" key="3">
    <source>
        <dbReference type="EMBL" id="KXG22016.1"/>
    </source>
</evidence>
<keyword evidence="4" id="KW-1185">Reference proteome</keyword>
<dbReference type="InParanoid" id="A0A1B6P8P5"/>
<proteinExistence type="predicted"/>
<evidence type="ECO:0000256" key="2">
    <source>
        <dbReference type="SAM" id="Phobius"/>
    </source>
</evidence>
<accession>A0A1B6P8P5</accession>
<dbReference type="Gramene" id="KXG22016">
    <property type="protein sequence ID" value="KXG22016"/>
    <property type="gene ID" value="SORBI_3009G139600"/>
</dbReference>
<reference evidence="4" key="2">
    <citation type="journal article" date="2018" name="Plant J.">
        <title>The Sorghum bicolor reference genome: improved assembly, gene annotations, a transcriptome atlas, and signatures of genome organization.</title>
        <authorList>
            <person name="McCormick R.F."/>
            <person name="Truong S.K."/>
            <person name="Sreedasyam A."/>
            <person name="Jenkins J."/>
            <person name="Shu S."/>
            <person name="Sims D."/>
            <person name="Kennedy M."/>
            <person name="Amirebrahimi M."/>
            <person name="Weers B.D."/>
            <person name="McKinley B."/>
            <person name="Mattison A."/>
            <person name="Morishige D.T."/>
            <person name="Grimwood J."/>
            <person name="Schmutz J."/>
            <person name="Mullet J.E."/>
        </authorList>
    </citation>
    <scope>NUCLEOTIDE SEQUENCE [LARGE SCALE GENOMIC DNA]</scope>
    <source>
        <strain evidence="4">cv. BTx623</strain>
    </source>
</reference>
<gene>
    <name evidence="3" type="ORF">SORBI_3009G139600</name>
</gene>